<evidence type="ECO:0000256" key="1">
    <source>
        <dbReference type="SAM" id="SignalP"/>
    </source>
</evidence>
<sequence length="124" mass="13437">MFGVKVRAAACAVAIAVFGGVGMIASPATAAPGKCHTFSTDLKQQRVKPNTKCKDVNLVEVRAKRVRSTVYWGQYKVGNSWRNADARLELRNGKVGTKILISNVRPGTIYQVRANNGAIVKVLH</sequence>
<dbReference type="Proteomes" id="UP001589707">
    <property type="component" value="Unassembled WGS sequence"/>
</dbReference>
<protein>
    <submittedName>
        <fullName evidence="2">Uncharacterized protein</fullName>
    </submittedName>
</protein>
<evidence type="ECO:0000313" key="2">
    <source>
        <dbReference type="EMBL" id="MFB9775890.1"/>
    </source>
</evidence>
<comment type="caution">
    <text evidence="2">The sequence shown here is derived from an EMBL/GenBank/DDBJ whole genome shotgun (WGS) entry which is preliminary data.</text>
</comment>
<evidence type="ECO:0000313" key="3">
    <source>
        <dbReference type="Proteomes" id="UP001589707"/>
    </source>
</evidence>
<feature type="chain" id="PRO_5046751403" evidence="1">
    <location>
        <begin position="31"/>
        <end position="124"/>
    </location>
</feature>
<accession>A0ABV5X0B9</accession>
<feature type="signal peptide" evidence="1">
    <location>
        <begin position="1"/>
        <end position="30"/>
    </location>
</feature>
<keyword evidence="1" id="KW-0732">Signal</keyword>
<gene>
    <name evidence="2" type="ORF">ACFFN1_05610</name>
</gene>
<name>A0ABV5X0B9_9MICO</name>
<proteinExistence type="predicted"/>
<dbReference type="RefSeq" id="WP_376839419.1">
    <property type="nucleotide sequence ID" value="NZ_JBHMAU010000039.1"/>
</dbReference>
<organism evidence="2 3">
    <name type="scientific">Brevibacterium otitidis</name>
    <dbReference type="NCBI Taxonomy" id="53364"/>
    <lineage>
        <taxon>Bacteria</taxon>
        <taxon>Bacillati</taxon>
        <taxon>Actinomycetota</taxon>
        <taxon>Actinomycetes</taxon>
        <taxon>Micrococcales</taxon>
        <taxon>Brevibacteriaceae</taxon>
        <taxon>Brevibacterium</taxon>
    </lineage>
</organism>
<keyword evidence="3" id="KW-1185">Reference proteome</keyword>
<reference evidence="2 3" key="1">
    <citation type="submission" date="2024-09" db="EMBL/GenBank/DDBJ databases">
        <authorList>
            <person name="Sun Q."/>
            <person name="Mori K."/>
        </authorList>
    </citation>
    <scope>NUCLEOTIDE SEQUENCE [LARGE SCALE GENOMIC DNA]</scope>
    <source>
        <strain evidence="2 3">JCM 11683</strain>
    </source>
</reference>
<dbReference type="EMBL" id="JBHMAU010000039">
    <property type="protein sequence ID" value="MFB9775890.1"/>
    <property type="molecule type" value="Genomic_DNA"/>
</dbReference>